<dbReference type="GO" id="GO:0000724">
    <property type="term" value="P:double-strand break repair via homologous recombination"/>
    <property type="evidence" value="ECO:0007669"/>
    <property type="project" value="TreeGrafter"/>
</dbReference>
<evidence type="ECO:0000313" key="4">
    <source>
        <dbReference type="EMBL" id="ORY68574.1"/>
    </source>
</evidence>
<keyword evidence="2" id="KW-0378">Hydrolase</keyword>
<dbReference type="InterPro" id="IPR050628">
    <property type="entry name" value="SNF2_RAD54_helicase_TF"/>
</dbReference>
<dbReference type="RefSeq" id="XP_040718861.1">
    <property type="nucleotide sequence ID" value="XM_040863455.1"/>
</dbReference>
<reference evidence="4 5" key="1">
    <citation type="submission" date="2016-07" db="EMBL/GenBank/DDBJ databases">
        <title>Pervasive Adenine N6-methylation of Active Genes in Fungi.</title>
        <authorList>
            <consortium name="DOE Joint Genome Institute"/>
            <person name="Mondo S.J."/>
            <person name="Dannebaum R.O."/>
            <person name="Kuo R.C."/>
            <person name="Labutti K."/>
            <person name="Haridas S."/>
            <person name="Kuo A."/>
            <person name="Salamov A."/>
            <person name="Ahrendt S.R."/>
            <person name="Lipzen A."/>
            <person name="Sullivan W."/>
            <person name="Andreopoulos W.B."/>
            <person name="Clum A."/>
            <person name="Lindquist E."/>
            <person name="Daum C."/>
            <person name="Ramamoorthy G.K."/>
            <person name="Gryganskyi A."/>
            <person name="Culley D."/>
            <person name="Magnuson J.K."/>
            <person name="James T.Y."/>
            <person name="O'Malley M.A."/>
            <person name="Stajich J.E."/>
            <person name="Spatafora J.W."/>
            <person name="Visel A."/>
            <person name="Grigoriev I.V."/>
        </authorList>
    </citation>
    <scope>NUCLEOTIDE SEQUENCE [LARGE SCALE GENOMIC DNA]</scope>
    <source>
        <strain evidence="4 5">CBS 129021</strain>
    </source>
</reference>
<name>A0A1Y2EB93_9PEZI</name>
<dbReference type="GO" id="GO:0008094">
    <property type="term" value="F:ATP-dependent activity, acting on DNA"/>
    <property type="evidence" value="ECO:0007669"/>
    <property type="project" value="TreeGrafter"/>
</dbReference>
<dbReference type="PANTHER" id="PTHR45626">
    <property type="entry name" value="TRANSCRIPTION TERMINATION FACTOR 2-RELATED"/>
    <property type="match status" value="1"/>
</dbReference>
<organism evidence="4 5">
    <name type="scientific">Pseudomassariella vexata</name>
    <dbReference type="NCBI Taxonomy" id="1141098"/>
    <lineage>
        <taxon>Eukaryota</taxon>
        <taxon>Fungi</taxon>
        <taxon>Dikarya</taxon>
        <taxon>Ascomycota</taxon>
        <taxon>Pezizomycotina</taxon>
        <taxon>Sordariomycetes</taxon>
        <taxon>Xylariomycetidae</taxon>
        <taxon>Amphisphaeriales</taxon>
        <taxon>Pseudomassariaceae</taxon>
        <taxon>Pseudomassariella</taxon>
    </lineage>
</organism>
<dbReference type="STRING" id="1141098.A0A1Y2EB93"/>
<comment type="caution">
    <text evidence="4">The sequence shown here is derived from an EMBL/GenBank/DDBJ whole genome shotgun (WGS) entry which is preliminary data.</text>
</comment>
<keyword evidence="1" id="KW-0547">Nucleotide-binding</keyword>
<proteinExistence type="predicted"/>
<keyword evidence="3" id="KW-0067">ATP-binding</keyword>
<evidence type="ECO:0000256" key="3">
    <source>
        <dbReference type="ARBA" id="ARBA00022840"/>
    </source>
</evidence>
<protein>
    <submittedName>
        <fullName evidence="4">Uncharacterized protein</fullName>
    </submittedName>
</protein>
<dbReference type="GO" id="GO:0005524">
    <property type="term" value="F:ATP binding"/>
    <property type="evidence" value="ECO:0007669"/>
    <property type="project" value="UniProtKB-KW"/>
</dbReference>
<gene>
    <name evidence="4" type="ORF">BCR38DRAFT_482071</name>
</gene>
<dbReference type="GeneID" id="63779667"/>
<evidence type="ECO:0000313" key="5">
    <source>
        <dbReference type="Proteomes" id="UP000193689"/>
    </source>
</evidence>
<dbReference type="GO" id="GO:0005737">
    <property type="term" value="C:cytoplasm"/>
    <property type="evidence" value="ECO:0007669"/>
    <property type="project" value="TreeGrafter"/>
</dbReference>
<dbReference type="Proteomes" id="UP000193689">
    <property type="component" value="Unassembled WGS sequence"/>
</dbReference>
<dbReference type="GO" id="GO:0005634">
    <property type="term" value="C:nucleus"/>
    <property type="evidence" value="ECO:0007669"/>
    <property type="project" value="TreeGrafter"/>
</dbReference>
<dbReference type="PANTHER" id="PTHR45626:SF16">
    <property type="entry name" value="ATP-DEPENDENT HELICASE ULS1"/>
    <property type="match status" value="1"/>
</dbReference>
<dbReference type="GO" id="GO:0016787">
    <property type="term" value="F:hydrolase activity"/>
    <property type="evidence" value="ECO:0007669"/>
    <property type="project" value="UniProtKB-KW"/>
</dbReference>
<dbReference type="EMBL" id="MCFJ01000003">
    <property type="protein sequence ID" value="ORY68574.1"/>
    <property type="molecule type" value="Genomic_DNA"/>
</dbReference>
<dbReference type="InParanoid" id="A0A1Y2EB93"/>
<accession>A0A1Y2EB93</accession>
<keyword evidence="5" id="KW-1185">Reference proteome</keyword>
<sequence length="310" mass="35027">MAPVSLPKQWQEEIQTKVKPRCQLKTFILYVTARENGKTLAKLLPHDEILTTYGAVTSEYQILTKRTKNSRLDDKPHFQVPKLPRKAVWDDLEAEQKAFYDLLEKKLQLTLSRYLKPGTVRKNCNHMFTMLLRLRQASGQPHLIKNHGLPDGAELDREIMGSPLSSTTESSRVIRLQDELQSPKCDEVTENPIIIYTFGNYFSRMMEAKQLAIEVNGAHGAETFCFKDTVRPKHTLVGFFVTVTWSMPTGSIPLCLTPARMDDSSNDDQYLIGGQYDPADEYDMAGATFMSGDDKGGQGDDNGLLLTKYV</sequence>
<evidence type="ECO:0000256" key="2">
    <source>
        <dbReference type="ARBA" id="ARBA00022801"/>
    </source>
</evidence>
<evidence type="ECO:0000256" key="1">
    <source>
        <dbReference type="ARBA" id="ARBA00022741"/>
    </source>
</evidence>
<dbReference type="AlphaFoldDB" id="A0A1Y2EB93"/>